<proteinExistence type="predicted"/>
<dbReference type="PANTHER" id="PTHR30329:SF21">
    <property type="entry name" value="LIPOPROTEIN YIAD-RELATED"/>
    <property type="match status" value="1"/>
</dbReference>
<name>A0A1T1GRR9_9GAMM</name>
<evidence type="ECO:0000256" key="1">
    <source>
        <dbReference type="ARBA" id="ARBA00004442"/>
    </source>
</evidence>
<keyword evidence="3" id="KW-0998">Cell outer membrane</keyword>
<evidence type="ECO:0000259" key="6">
    <source>
        <dbReference type="PROSITE" id="PS51123"/>
    </source>
</evidence>
<dbReference type="InterPro" id="IPR036737">
    <property type="entry name" value="OmpA-like_sf"/>
</dbReference>
<dbReference type="InterPro" id="IPR050330">
    <property type="entry name" value="Bact_OuterMem_StrucFunc"/>
</dbReference>
<evidence type="ECO:0000256" key="2">
    <source>
        <dbReference type="ARBA" id="ARBA00023136"/>
    </source>
</evidence>
<dbReference type="PROSITE" id="PS51257">
    <property type="entry name" value="PROKAR_LIPOPROTEIN"/>
    <property type="match status" value="1"/>
</dbReference>
<dbReference type="PRINTS" id="PR01021">
    <property type="entry name" value="OMPADOMAIN"/>
</dbReference>
<feature type="domain" description="OmpA-like" evidence="6">
    <location>
        <begin position="44"/>
        <end position="159"/>
    </location>
</feature>
<sequence length="159" mass="17943">MLKNAFKVLFILAFTATMTACMSLGNLSYKQARMLKKEGFVLTNDGWTLALPERLLFGFDDYQIQPHQQGKLNTLATQLIKYDLNKIKFIGHTDNVGQANYNQQLSEKRAQSVANVFLKQGYNSSNIQIIGRGAEQPMVSNDTETNRAINRRVNVTIIP</sequence>
<evidence type="ECO:0000256" key="4">
    <source>
        <dbReference type="PROSITE-ProRule" id="PRU00473"/>
    </source>
</evidence>
<organism evidence="7 8">
    <name type="scientific">Acinetobacter amyesii</name>
    <dbReference type="NCBI Taxonomy" id="2942470"/>
    <lineage>
        <taxon>Bacteria</taxon>
        <taxon>Pseudomonadati</taxon>
        <taxon>Pseudomonadota</taxon>
        <taxon>Gammaproteobacteria</taxon>
        <taxon>Moraxellales</taxon>
        <taxon>Moraxellaceae</taxon>
        <taxon>Acinetobacter</taxon>
    </lineage>
</organism>
<reference evidence="7 8" key="1">
    <citation type="submission" date="2017-02" db="EMBL/GenBank/DDBJ databases">
        <title>Acinetobacter sp. ANC 4945, whole genome shotgun sequencing project.</title>
        <authorList>
            <person name="Radolfova-Krizova L."/>
            <person name="Al Atrouni A."/>
            <person name="Nemec A."/>
        </authorList>
    </citation>
    <scope>NUCLEOTIDE SEQUENCE [LARGE SCALE GENOMIC DNA]</scope>
    <source>
        <strain evidence="7 8">ANC 4945</strain>
    </source>
</reference>
<dbReference type="Proteomes" id="UP000191160">
    <property type="component" value="Unassembled WGS sequence"/>
</dbReference>
<dbReference type="InterPro" id="IPR006664">
    <property type="entry name" value="OMP_bac"/>
</dbReference>
<keyword evidence="8" id="KW-1185">Reference proteome</keyword>
<feature type="signal peptide" evidence="5">
    <location>
        <begin position="1"/>
        <end position="20"/>
    </location>
</feature>
<keyword evidence="5" id="KW-0732">Signal</keyword>
<dbReference type="CDD" id="cd07185">
    <property type="entry name" value="OmpA_C-like"/>
    <property type="match status" value="1"/>
</dbReference>
<dbReference type="GO" id="GO:0009279">
    <property type="term" value="C:cell outer membrane"/>
    <property type="evidence" value="ECO:0007669"/>
    <property type="project" value="UniProtKB-SubCell"/>
</dbReference>
<dbReference type="PANTHER" id="PTHR30329">
    <property type="entry name" value="STATOR ELEMENT OF FLAGELLAR MOTOR COMPLEX"/>
    <property type="match status" value="1"/>
</dbReference>
<evidence type="ECO:0000256" key="5">
    <source>
        <dbReference type="SAM" id="SignalP"/>
    </source>
</evidence>
<dbReference type="AlphaFoldDB" id="A0A1T1GRR9"/>
<dbReference type="Gene3D" id="3.30.1330.60">
    <property type="entry name" value="OmpA-like domain"/>
    <property type="match status" value="1"/>
</dbReference>
<evidence type="ECO:0000313" key="8">
    <source>
        <dbReference type="Proteomes" id="UP000191160"/>
    </source>
</evidence>
<gene>
    <name evidence="7" type="ORF">B1202_13890</name>
</gene>
<comment type="subcellular location">
    <subcellularLocation>
        <location evidence="1">Cell outer membrane</location>
    </subcellularLocation>
</comment>
<keyword evidence="2 4" id="KW-0472">Membrane</keyword>
<dbReference type="PROSITE" id="PS51123">
    <property type="entry name" value="OMPA_2"/>
    <property type="match status" value="1"/>
</dbReference>
<protein>
    <recommendedName>
        <fullName evidence="6">OmpA-like domain-containing protein</fullName>
    </recommendedName>
</protein>
<comment type="caution">
    <text evidence="7">The sequence shown here is derived from an EMBL/GenBank/DDBJ whole genome shotgun (WGS) entry which is preliminary data.</text>
</comment>
<dbReference type="RefSeq" id="WP_078191210.1">
    <property type="nucleotide sequence ID" value="NZ_JAMCOZ010000016.1"/>
</dbReference>
<evidence type="ECO:0000256" key="3">
    <source>
        <dbReference type="ARBA" id="ARBA00023237"/>
    </source>
</evidence>
<feature type="chain" id="PRO_5012052094" description="OmpA-like domain-containing protein" evidence="5">
    <location>
        <begin position="21"/>
        <end position="159"/>
    </location>
</feature>
<dbReference type="InterPro" id="IPR006665">
    <property type="entry name" value="OmpA-like"/>
</dbReference>
<dbReference type="SUPFAM" id="SSF103088">
    <property type="entry name" value="OmpA-like"/>
    <property type="match status" value="1"/>
</dbReference>
<dbReference type="EMBL" id="MVKX01000010">
    <property type="protein sequence ID" value="OOV80205.1"/>
    <property type="molecule type" value="Genomic_DNA"/>
</dbReference>
<accession>A0A1T1GRR9</accession>
<dbReference type="Pfam" id="PF00691">
    <property type="entry name" value="OmpA"/>
    <property type="match status" value="1"/>
</dbReference>
<evidence type="ECO:0000313" key="7">
    <source>
        <dbReference type="EMBL" id="OOV80205.1"/>
    </source>
</evidence>